<evidence type="ECO:0000256" key="14">
    <source>
        <dbReference type="PROSITE-ProRule" id="PRU00283"/>
    </source>
</evidence>
<keyword evidence="3" id="KW-0963">Cytoplasm</keyword>
<comment type="similarity">
    <text evidence="13">Belongs to the TRAFAC class myosin-kinesin ATPase superfamily. Kinesin family. KIN-13 subfamily.</text>
</comment>
<feature type="compositionally biased region" description="Basic and acidic residues" evidence="17">
    <location>
        <begin position="138"/>
        <end position="165"/>
    </location>
</feature>
<dbReference type="SUPFAM" id="SSF52540">
    <property type="entry name" value="P-loop containing nucleoside triphosphate hydrolases"/>
    <property type="match status" value="1"/>
</dbReference>
<evidence type="ECO:0000259" key="18">
    <source>
        <dbReference type="PROSITE" id="PS50067"/>
    </source>
</evidence>
<dbReference type="InterPro" id="IPR001752">
    <property type="entry name" value="Kinesin_motor_dom"/>
</dbReference>
<evidence type="ECO:0000256" key="13">
    <source>
        <dbReference type="ARBA" id="ARBA00061030"/>
    </source>
</evidence>
<evidence type="ECO:0000256" key="7">
    <source>
        <dbReference type="ARBA" id="ARBA00022776"/>
    </source>
</evidence>
<evidence type="ECO:0000256" key="11">
    <source>
        <dbReference type="ARBA" id="ARBA00023212"/>
    </source>
</evidence>
<keyword evidence="9 16" id="KW-0175">Coiled coil</keyword>
<dbReference type="PROSITE" id="PS50067">
    <property type="entry name" value="KINESIN_MOTOR_2"/>
    <property type="match status" value="1"/>
</dbReference>
<dbReference type="CDD" id="cd01367">
    <property type="entry name" value="KISc_KIF2_like"/>
    <property type="match status" value="1"/>
</dbReference>
<evidence type="ECO:0000313" key="19">
    <source>
        <dbReference type="EMBL" id="NWJ10059.1"/>
    </source>
</evidence>
<feature type="non-terminal residue" evidence="19">
    <location>
        <position position="1"/>
    </location>
</feature>
<comment type="subcellular location">
    <subcellularLocation>
        <location evidence="2">Cytoplasm</location>
        <location evidence="2">Cytoskeleton</location>
        <location evidence="2">Microtubule organizing center</location>
        <location evidence="2">Centrosome</location>
    </subcellularLocation>
    <subcellularLocation>
        <location evidence="1">Cytoplasm</location>
        <location evidence="1">Cytoskeleton</location>
        <location evidence="1">Spindle</location>
    </subcellularLocation>
</comment>
<evidence type="ECO:0000313" key="20">
    <source>
        <dbReference type="Proteomes" id="UP000534426"/>
    </source>
</evidence>
<dbReference type="PROSITE" id="PS00411">
    <property type="entry name" value="KINESIN_MOTOR_1"/>
    <property type="match status" value="1"/>
</dbReference>
<dbReference type="EMBL" id="VWPW01028751">
    <property type="protein sequence ID" value="NWJ10059.1"/>
    <property type="molecule type" value="Genomic_DNA"/>
</dbReference>
<dbReference type="FunFam" id="3.40.850.10:FF:000012">
    <property type="entry name" value="Kinesin-like protein"/>
    <property type="match status" value="1"/>
</dbReference>
<evidence type="ECO:0000256" key="15">
    <source>
        <dbReference type="RuleBase" id="RU000394"/>
    </source>
</evidence>
<evidence type="ECO:0000256" key="8">
    <source>
        <dbReference type="ARBA" id="ARBA00022840"/>
    </source>
</evidence>
<sequence>GRIHQAMVTSLNEDNESVTVEWIENGDTKGKEIDLESIFSLNPDLAPDEDIEPSPETPPPPTPSAKVNKIVKSRRTVVPVKNDTPARDNRVVASARARPTQLPEQSSSSQQNGSVSDISPVQAAKKEFGPPSRRKSNCVKEVEKLQEKREKRRLQQQELREKRAQDVDATNPNYEIMCMIRDFRGSLDYRPLTTADPIDEHRICVCVRKRPLNKKETLMKDLDVITIPSKDVVMVHEPKQKVDLTRYLENQTFRFDYAFDDTAPNEMVYRYVYMLFFVNLFSHLSPLSITVGKNQDCSKGIYALAARDVFLMLKKPNYKKLELQVYATFFEIYSGKVFDLLNRKTKLRVLEDGKQQVQVVGLQEREVKCVEDVLKLIEIGNSCRTSGQTSANAHSSRSHAVFQIILRRKGKLHGKFSLIDLAGNERGADTSSADRQTRLEGAEINKSLLALKECIRALGRNKPHTPFRASKLTQVLRDSFIGENSRTCMIATISPGMASCENTLNTLRYANRVKELTVDPSAAGDIRPIIHHAPNQIDDLETQWGVGSSPQRDDLKLLCEQNEEEVSPQLFTFHEAVSQMVEMEEQVVEDHRAVFQESIRWLEDEKALLEMTEEVDYDVDSYATQLEAILEQKIDILTELRDKVKSFRAALQEEEQASKQINPKRPRAL</sequence>
<dbReference type="InterPro" id="IPR054473">
    <property type="entry name" value="KIF2A-like_N"/>
</dbReference>
<dbReference type="InterPro" id="IPR019821">
    <property type="entry name" value="Kinesin_motor_CS"/>
</dbReference>
<evidence type="ECO:0000256" key="2">
    <source>
        <dbReference type="ARBA" id="ARBA00004300"/>
    </source>
</evidence>
<dbReference type="GO" id="GO:0005874">
    <property type="term" value="C:microtubule"/>
    <property type="evidence" value="ECO:0007669"/>
    <property type="project" value="UniProtKB-KW"/>
</dbReference>
<dbReference type="Proteomes" id="UP000534426">
    <property type="component" value="Unassembled WGS sequence"/>
</dbReference>
<dbReference type="GO" id="GO:0003777">
    <property type="term" value="F:microtubule motor activity"/>
    <property type="evidence" value="ECO:0007669"/>
    <property type="project" value="InterPro"/>
</dbReference>
<dbReference type="AlphaFoldDB" id="A0A7K4M1F3"/>
<dbReference type="SMART" id="SM00129">
    <property type="entry name" value="KISc"/>
    <property type="match status" value="1"/>
</dbReference>
<dbReference type="GO" id="GO:0005813">
    <property type="term" value="C:centrosome"/>
    <property type="evidence" value="ECO:0007669"/>
    <property type="project" value="UniProtKB-SubCell"/>
</dbReference>
<feature type="domain" description="Kinesin motor" evidence="18">
    <location>
        <begin position="202"/>
        <end position="516"/>
    </location>
</feature>
<organism evidence="19 20">
    <name type="scientific">Crypturellus undulatus</name>
    <dbReference type="NCBI Taxonomy" id="48396"/>
    <lineage>
        <taxon>Eukaryota</taxon>
        <taxon>Metazoa</taxon>
        <taxon>Chordata</taxon>
        <taxon>Craniata</taxon>
        <taxon>Vertebrata</taxon>
        <taxon>Euteleostomi</taxon>
        <taxon>Archelosauria</taxon>
        <taxon>Archosauria</taxon>
        <taxon>Dinosauria</taxon>
        <taxon>Saurischia</taxon>
        <taxon>Theropoda</taxon>
        <taxon>Coelurosauria</taxon>
        <taxon>Aves</taxon>
        <taxon>Palaeognathae</taxon>
        <taxon>Tinamiformes</taxon>
        <taxon>Tinamidae</taxon>
        <taxon>Crypturellus</taxon>
    </lineage>
</organism>
<evidence type="ECO:0000256" key="4">
    <source>
        <dbReference type="ARBA" id="ARBA00022618"/>
    </source>
</evidence>
<gene>
    <name evidence="19" type="primary">Kif2a_2</name>
    <name evidence="19" type="ORF">CRYUND_R08244</name>
</gene>
<keyword evidence="12" id="KW-0131">Cell cycle</keyword>
<evidence type="ECO:0000256" key="5">
    <source>
        <dbReference type="ARBA" id="ARBA00022701"/>
    </source>
</evidence>
<name>A0A7K4M1F3_9AVES</name>
<dbReference type="GO" id="GO:0008017">
    <property type="term" value="F:microtubule binding"/>
    <property type="evidence" value="ECO:0007669"/>
    <property type="project" value="InterPro"/>
</dbReference>
<keyword evidence="11" id="KW-0206">Cytoskeleton</keyword>
<dbReference type="PANTHER" id="PTHR47971">
    <property type="entry name" value="KINESIN-RELATED PROTEIN 6"/>
    <property type="match status" value="1"/>
</dbReference>
<dbReference type="PANTHER" id="PTHR47971:SF24">
    <property type="entry name" value="KINESIN-LIKE PROTEIN"/>
    <property type="match status" value="1"/>
</dbReference>
<dbReference type="GO" id="GO:0005819">
    <property type="term" value="C:spindle"/>
    <property type="evidence" value="ECO:0007669"/>
    <property type="project" value="UniProtKB-SubCell"/>
</dbReference>
<accession>A0A7K4M1F3</accession>
<evidence type="ECO:0000256" key="6">
    <source>
        <dbReference type="ARBA" id="ARBA00022741"/>
    </source>
</evidence>
<dbReference type="GO" id="GO:0007018">
    <property type="term" value="P:microtubule-based movement"/>
    <property type="evidence" value="ECO:0007669"/>
    <property type="project" value="InterPro"/>
</dbReference>
<keyword evidence="4" id="KW-0132">Cell division</keyword>
<dbReference type="Pfam" id="PF00225">
    <property type="entry name" value="Kinesin"/>
    <property type="match status" value="1"/>
</dbReference>
<keyword evidence="7" id="KW-0498">Mitosis</keyword>
<dbReference type="GO" id="GO:0051301">
    <property type="term" value="P:cell division"/>
    <property type="evidence" value="ECO:0007669"/>
    <property type="project" value="UniProtKB-KW"/>
</dbReference>
<dbReference type="GO" id="GO:0005524">
    <property type="term" value="F:ATP binding"/>
    <property type="evidence" value="ECO:0007669"/>
    <property type="project" value="UniProtKB-KW"/>
</dbReference>
<dbReference type="GO" id="GO:0007019">
    <property type="term" value="P:microtubule depolymerization"/>
    <property type="evidence" value="ECO:0007669"/>
    <property type="project" value="TreeGrafter"/>
</dbReference>
<proteinExistence type="inferred from homology"/>
<feature type="coiled-coil region" evidence="16">
    <location>
        <begin position="623"/>
        <end position="657"/>
    </location>
</feature>
<reference evidence="19 20" key="1">
    <citation type="submission" date="2019-09" db="EMBL/GenBank/DDBJ databases">
        <title>Bird 10,000 Genomes (B10K) Project - Family phase.</title>
        <authorList>
            <person name="Zhang G."/>
        </authorList>
    </citation>
    <scope>NUCLEOTIDE SEQUENCE [LARGE SCALE GENOMIC DNA]</scope>
    <source>
        <strain evidence="19">B10K-MSB-37135</strain>
        <tissue evidence="19">Heart</tissue>
    </source>
</reference>
<evidence type="ECO:0000256" key="12">
    <source>
        <dbReference type="ARBA" id="ARBA00023306"/>
    </source>
</evidence>
<feature type="non-terminal residue" evidence="19">
    <location>
        <position position="669"/>
    </location>
</feature>
<evidence type="ECO:0000256" key="10">
    <source>
        <dbReference type="ARBA" id="ARBA00023175"/>
    </source>
</evidence>
<dbReference type="InterPro" id="IPR036961">
    <property type="entry name" value="Kinesin_motor_dom_sf"/>
</dbReference>
<feature type="region of interest" description="Disordered" evidence="17">
    <location>
        <begin position="39"/>
        <end position="165"/>
    </location>
</feature>
<keyword evidence="20" id="KW-1185">Reference proteome</keyword>
<dbReference type="PRINTS" id="PR00380">
    <property type="entry name" value="KINESINHEAVY"/>
</dbReference>
<dbReference type="InterPro" id="IPR027640">
    <property type="entry name" value="Kinesin-like_fam"/>
</dbReference>
<evidence type="ECO:0000256" key="9">
    <source>
        <dbReference type="ARBA" id="ARBA00023054"/>
    </source>
</evidence>
<comment type="caution">
    <text evidence="14">Lacks conserved residue(s) required for the propagation of feature annotation.</text>
</comment>
<evidence type="ECO:0000256" key="17">
    <source>
        <dbReference type="SAM" id="MobiDB-lite"/>
    </source>
</evidence>
<keyword evidence="6 15" id="KW-0547">Nucleotide-binding</keyword>
<comment type="caution">
    <text evidence="19">The sequence shown here is derived from an EMBL/GenBank/DDBJ whole genome shotgun (WGS) entry which is preliminary data.</text>
</comment>
<dbReference type="Pfam" id="PF22923">
    <property type="entry name" value="KIF2A-like_1st"/>
    <property type="match status" value="1"/>
</dbReference>
<protein>
    <recommendedName>
        <fullName evidence="15">Kinesin-like protein</fullName>
    </recommendedName>
</protein>
<keyword evidence="8 15" id="KW-0067">ATP-binding</keyword>
<evidence type="ECO:0000256" key="1">
    <source>
        <dbReference type="ARBA" id="ARBA00004186"/>
    </source>
</evidence>
<keyword evidence="5 15" id="KW-0493">Microtubule</keyword>
<dbReference type="InterPro" id="IPR027417">
    <property type="entry name" value="P-loop_NTPase"/>
</dbReference>
<feature type="compositionally biased region" description="Low complexity" evidence="17">
    <location>
        <begin position="105"/>
        <end position="119"/>
    </location>
</feature>
<evidence type="ECO:0000256" key="3">
    <source>
        <dbReference type="ARBA" id="ARBA00022490"/>
    </source>
</evidence>
<dbReference type="Gene3D" id="3.40.850.10">
    <property type="entry name" value="Kinesin motor domain"/>
    <property type="match status" value="1"/>
</dbReference>
<keyword evidence="10 15" id="KW-0505">Motor protein</keyword>
<evidence type="ECO:0000256" key="16">
    <source>
        <dbReference type="SAM" id="Coils"/>
    </source>
</evidence>